<keyword evidence="7 9" id="KW-1133">Transmembrane helix</keyword>
<evidence type="ECO:0000256" key="1">
    <source>
        <dbReference type="ARBA" id="ARBA00004141"/>
    </source>
</evidence>
<evidence type="ECO:0000256" key="10">
    <source>
        <dbReference type="SAM" id="SignalP"/>
    </source>
</evidence>
<keyword evidence="3 9" id="KW-0813">Transport</keyword>
<feature type="transmembrane region" description="Helical" evidence="9">
    <location>
        <begin position="407"/>
        <end position="430"/>
    </location>
</feature>
<dbReference type="AlphaFoldDB" id="A0A7S2V6K3"/>
<accession>A0A7S2V6K3</accession>
<evidence type="ECO:0000256" key="9">
    <source>
        <dbReference type="RuleBase" id="RU363121"/>
    </source>
</evidence>
<feature type="transmembrane region" description="Helical" evidence="9">
    <location>
        <begin position="80"/>
        <end position="97"/>
    </location>
</feature>
<evidence type="ECO:0000256" key="8">
    <source>
        <dbReference type="ARBA" id="ARBA00023136"/>
    </source>
</evidence>
<feature type="transmembrane region" description="Helical" evidence="9">
    <location>
        <begin position="237"/>
        <end position="256"/>
    </location>
</feature>
<proteinExistence type="inferred from homology"/>
<name>A0A7S2V6K3_9STRA</name>
<comment type="similarity">
    <text evidence="2 9">Belongs to the ADP/ATP translocase tlc family.</text>
</comment>
<evidence type="ECO:0000256" key="6">
    <source>
        <dbReference type="ARBA" id="ARBA00022840"/>
    </source>
</evidence>
<dbReference type="GO" id="GO:0016020">
    <property type="term" value="C:membrane"/>
    <property type="evidence" value="ECO:0007669"/>
    <property type="project" value="UniProtKB-SubCell"/>
</dbReference>
<evidence type="ECO:0000256" key="4">
    <source>
        <dbReference type="ARBA" id="ARBA00022692"/>
    </source>
</evidence>
<feature type="transmembrane region" description="Helical" evidence="9">
    <location>
        <begin position="203"/>
        <end position="225"/>
    </location>
</feature>
<evidence type="ECO:0000313" key="11">
    <source>
        <dbReference type="EMBL" id="CAD9875479.1"/>
    </source>
</evidence>
<dbReference type="InterPro" id="IPR004667">
    <property type="entry name" value="ADP_ATP_car_bac_type"/>
</dbReference>
<feature type="transmembrane region" description="Helical" evidence="9">
    <location>
        <begin position="509"/>
        <end position="536"/>
    </location>
</feature>
<organism evidence="11">
    <name type="scientific">Fibrocapsa japonica</name>
    <dbReference type="NCBI Taxonomy" id="94617"/>
    <lineage>
        <taxon>Eukaryota</taxon>
        <taxon>Sar</taxon>
        <taxon>Stramenopiles</taxon>
        <taxon>Ochrophyta</taxon>
        <taxon>Raphidophyceae</taxon>
        <taxon>Chattonellales</taxon>
        <taxon>Chattonellaceae</taxon>
        <taxon>Fibrocapsa</taxon>
    </lineage>
</organism>
<feature type="transmembrane region" description="Helical" evidence="9">
    <location>
        <begin position="146"/>
        <end position="167"/>
    </location>
</feature>
<keyword evidence="8 9" id="KW-0472">Membrane</keyword>
<keyword evidence="5 9" id="KW-0547">Nucleotide-binding</keyword>
<feature type="transmembrane region" description="Helical" evidence="9">
    <location>
        <begin position="437"/>
        <end position="459"/>
    </location>
</feature>
<gene>
    <name evidence="11" type="ORF">FJAP1339_LOCUS12369</name>
</gene>
<dbReference type="GO" id="GO:0005524">
    <property type="term" value="F:ATP binding"/>
    <property type="evidence" value="ECO:0007669"/>
    <property type="project" value="UniProtKB-KW"/>
</dbReference>
<dbReference type="PANTHER" id="PTHR31187:SF1">
    <property type="entry name" value="ADP,ATP CARRIER PROTEIN 1"/>
    <property type="match status" value="1"/>
</dbReference>
<keyword evidence="10" id="KW-0732">Signal</keyword>
<feature type="transmembrane region" description="Helical" evidence="9">
    <location>
        <begin position="339"/>
        <end position="357"/>
    </location>
</feature>
<comment type="subcellular location">
    <subcellularLocation>
        <location evidence="1 9">Membrane</location>
        <topology evidence="1 9">Multi-pass membrane protein</topology>
    </subcellularLocation>
</comment>
<dbReference type="SUPFAM" id="SSF103473">
    <property type="entry name" value="MFS general substrate transporter"/>
    <property type="match status" value="1"/>
</dbReference>
<dbReference type="NCBIfam" id="TIGR00769">
    <property type="entry name" value="AAA"/>
    <property type="match status" value="1"/>
</dbReference>
<protein>
    <recommendedName>
        <fullName evidence="9">ADP,ATP carrier protein</fullName>
    </recommendedName>
</protein>
<evidence type="ECO:0000256" key="3">
    <source>
        <dbReference type="ARBA" id="ARBA00022448"/>
    </source>
</evidence>
<dbReference type="GO" id="GO:0005471">
    <property type="term" value="F:ATP:ADP antiporter activity"/>
    <property type="evidence" value="ECO:0007669"/>
    <property type="project" value="InterPro"/>
</dbReference>
<feature type="chain" id="PRO_5031294356" description="ADP,ATP carrier protein" evidence="10">
    <location>
        <begin position="26"/>
        <end position="555"/>
    </location>
</feature>
<feature type="transmembrane region" description="Helical" evidence="9">
    <location>
        <begin position="277"/>
        <end position="297"/>
    </location>
</feature>
<dbReference type="PANTHER" id="PTHR31187">
    <property type="match status" value="1"/>
</dbReference>
<feature type="transmembrane region" description="Helical" evidence="9">
    <location>
        <begin position="118"/>
        <end position="140"/>
    </location>
</feature>
<sequence>MALTRKSFGIFILLGVLLVITQVQCSSRSSPLAPQKSPLQKIHTVPGANELAVRGGDEAQKSFGEKMKELMPTKVERKKLAPLALMLFCILFNYTILRDTKDVLVVTAPKSGAEIIPFLKTYVNLPGAMMFTVLFAWLNNKYSPRQVFYICIIPFLIFFGAFALVMYPARDILHPHAFCDHLQSILPASFEAPIAIVRNWTYALCYTMAELWGSVVVSVLFWGFANEVTSVKEAKKYYPLFGLCANIALIFSGQYVKAVSVLRASLPENVDKWGISLKLLMGAVVIFGGFIMAIYNYMQTQVLTDPECMQGADGGVSKKKARTSMGLAEAAKYLAGSPYILHLMLLVIAYGMSINIVEVTWKGRLKAQYPDPNEYSQFMGNFSTCTGTITVFMMLIARSIFAKFGWGIAALITPTVLLVTGVAFFALIIFGDFFEPITNSIGVTPLFAAVIMGAAQNIMSKSCKYSLFDPCKEMAYIPLDAEQKTKGKACIDVIGNPLGKSGGSFVQQILIFTFGSLAACTPYLAAVLFAIIAMWLNSAYKLNKLFQVANEKGSI</sequence>
<dbReference type="InterPro" id="IPR036259">
    <property type="entry name" value="MFS_trans_sf"/>
</dbReference>
<feature type="signal peptide" evidence="10">
    <location>
        <begin position="1"/>
        <end position="25"/>
    </location>
</feature>
<keyword evidence="6 9" id="KW-0067">ATP-binding</keyword>
<evidence type="ECO:0000256" key="2">
    <source>
        <dbReference type="ARBA" id="ARBA00007127"/>
    </source>
</evidence>
<reference evidence="11" key="1">
    <citation type="submission" date="2021-01" db="EMBL/GenBank/DDBJ databases">
        <authorList>
            <person name="Corre E."/>
            <person name="Pelletier E."/>
            <person name="Niang G."/>
            <person name="Scheremetjew M."/>
            <person name="Finn R."/>
            <person name="Kale V."/>
            <person name="Holt S."/>
            <person name="Cochrane G."/>
            <person name="Meng A."/>
            <person name="Brown T."/>
            <person name="Cohen L."/>
        </authorList>
    </citation>
    <scope>NUCLEOTIDE SEQUENCE</scope>
    <source>
        <strain evidence="11">CCMP1661</strain>
    </source>
</reference>
<feature type="transmembrane region" description="Helical" evidence="9">
    <location>
        <begin position="378"/>
        <end position="401"/>
    </location>
</feature>
<dbReference type="Pfam" id="PF03219">
    <property type="entry name" value="TLC"/>
    <property type="match status" value="1"/>
</dbReference>
<dbReference type="EMBL" id="HBHR01024032">
    <property type="protein sequence ID" value="CAD9875479.1"/>
    <property type="molecule type" value="Transcribed_RNA"/>
</dbReference>
<keyword evidence="4 9" id="KW-0812">Transmembrane</keyword>
<evidence type="ECO:0000256" key="5">
    <source>
        <dbReference type="ARBA" id="ARBA00022741"/>
    </source>
</evidence>
<evidence type="ECO:0000256" key="7">
    <source>
        <dbReference type="ARBA" id="ARBA00022989"/>
    </source>
</evidence>